<dbReference type="Proteomes" id="UP000807716">
    <property type="component" value="Unassembled WGS sequence"/>
</dbReference>
<dbReference type="EMBL" id="JAAAJB010000372">
    <property type="protein sequence ID" value="KAG0257186.1"/>
    <property type="molecule type" value="Genomic_DNA"/>
</dbReference>
<dbReference type="InterPro" id="IPR036249">
    <property type="entry name" value="Thioredoxin-like_sf"/>
</dbReference>
<gene>
    <name evidence="4" type="primary">GSTZ1</name>
    <name evidence="4" type="ORF">DFQ27_005265</name>
</gene>
<name>A0A9P6PZB5_9FUNG</name>
<dbReference type="InterPro" id="IPR034333">
    <property type="entry name" value="GST_Zeta_N"/>
</dbReference>
<evidence type="ECO:0000259" key="2">
    <source>
        <dbReference type="PROSITE" id="PS50404"/>
    </source>
</evidence>
<dbReference type="PANTHER" id="PTHR42673:SF4">
    <property type="entry name" value="MALEYLACETOACETATE ISOMERASE"/>
    <property type="match status" value="1"/>
</dbReference>
<dbReference type="Gene3D" id="1.20.1050.10">
    <property type="match status" value="1"/>
</dbReference>
<dbReference type="FunFam" id="1.20.1050.10:FF:000010">
    <property type="entry name" value="Maleylacetoacetate isomerase isoform 1"/>
    <property type="match status" value="1"/>
</dbReference>
<dbReference type="OrthoDB" id="202840at2759"/>
<dbReference type="SFLD" id="SFLDS00019">
    <property type="entry name" value="Glutathione_Transferase_(cytos"/>
    <property type="match status" value="1"/>
</dbReference>
<dbReference type="PANTHER" id="PTHR42673">
    <property type="entry name" value="MALEYLACETOACETATE ISOMERASE"/>
    <property type="match status" value="1"/>
</dbReference>
<feature type="domain" description="GST N-terminal" evidence="2">
    <location>
        <begin position="5"/>
        <end position="86"/>
    </location>
</feature>
<dbReference type="InterPro" id="IPR010987">
    <property type="entry name" value="Glutathione-S-Trfase_C-like"/>
</dbReference>
<dbReference type="PROSITE" id="PS50404">
    <property type="entry name" value="GST_NTER"/>
    <property type="match status" value="1"/>
</dbReference>
<comment type="similarity">
    <text evidence="1">Belongs to the GST superfamily. Zeta family.</text>
</comment>
<keyword evidence="5" id="KW-1185">Reference proteome</keyword>
<dbReference type="InterPro" id="IPR034330">
    <property type="entry name" value="GST_Zeta_C"/>
</dbReference>
<accession>A0A9P6PZB5</accession>
<dbReference type="NCBIfam" id="TIGR01262">
    <property type="entry name" value="maiA"/>
    <property type="match status" value="1"/>
</dbReference>
<dbReference type="InterPro" id="IPR005955">
    <property type="entry name" value="GST_Zeta"/>
</dbReference>
<dbReference type="AlphaFoldDB" id="A0A9P6PZB5"/>
<sequence length="217" mass="24324">MSQNNEVTLYGYFRSSCSYRTRIALNIKNIPYKQHIVSLIKGEHKTPEYQAIQPLGMVPALAIDGEVISQSMAIIEYLDETRPDVPLLPSDPKGRAKVREIAYAVAMDIQPVTNMRILQTLEDDKKKAEWVQKMTSHGFKGIETLLAKTAGKYCYGDSITLADLALVPQVYNAARFNVDMTPYPIISRVNAALLEHPAFKAAHPHAQPDTPEELRNK</sequence>
<dbReference type="PROSITE" id="PS50405">
    <property type="entry name" value="GST_CTER"/>
    <property type="match status" value="1"/>
</dbReference>
<evidence type="ECO:0000313" key="5">
    <source>
        <dbReference type="Proteomes" id="UP000807716"/>
    </source>
</evidence>
<organism evidence="4 5">
    <name type="scientific">Actinomortierella ambigua</name>
    <dbReference type="NCBI Taxonomy" id="1343610"/>
    <lineage>
        <taxon>Eukaryota</taxon>
        <taxon>Fungi</taxon>
        <taxon>Fungi incertae sedis</taxon>
        <taxon>Mucoromycota</taxon>
        <taxon>Mortierellomycotina</taxon>
        <taxon>Mortierellomycetes</taxon>
        <taxon>Mortierellales</taxon>
        <taxon>Mortierellaceae</taxon>
        <taxon>Actinomortierella</taxon>
    </lineage>
</organism>
<dbReference type="GO" id="GO:0006749">
    <property type="term" value="P:glutathione metabolic process"/>
    <property type="evidence" value="ECO:0007669"/>
    <property type="project" value="TreeGrafter"/>
</dbReference>
<evidence type="ECO:0000259" key="3">
    <source>
        <dbReference type="PROSITE" id="PS50405"/>
    </source>
</evidence>
<protein>
    <submittedName>
        <fullName evidence="4">Glutathione S-transferase zeta-1</fullName>
    </submittedName>
</protein>
<dbReference type="Pfam" id="PF13409">
    <property type="entry name" value="GST_N_2"/>
    <property type="match status" value="1"/>
</dbReference>
<reference evidence="4" key="1">
    <citation type="journal article" date="2020" name="Fungal Divers.">
        <title>Resolving the Mortierellaceae phylogeny through synthesis of multi-gene phylogenetics and phylogenomics.</title>
        <authorList>
            <person name="Vandepol N."/>
            <person name="Liber J."/>
            <person name="Desiro A."/>
            <person name="Na H."/>
            <person name="Kennedy M."/>
            <person name="Barry K."/>
            <person name="Grigoriev I.V."/>
            <person name="Miller A.N."/>
            <person name="O'Donnell K."/>
            <person name="Stajich J.E."/>
            <person name="Bonito G."/>
        </authorList>
    </citation>
    <scope>NUCLEOTIDE SEQUENCE</scope>
    <source>
        <strain evidence="4">BC1065</strain>
    </source>
</reference>
<dbReference type="GO" id="GO:0016034">
    <property type="term" value="F:maleylacetoacetate isomerase activity"/>
    <property type="evidence" value="ECO:0007669"/>
    <property type="project" value="TreeGrafter"/>
</dbReference>
<feature type="domain" description="GST C-terminal" evidence="3">
    <location>
        <begin position="91"/>
        <end position="212"/>
    </location>
</feature>
<dbReference type="SFLD" id="SFLDG00358">
    <property type="entry name" value="Main_(cytGST)"/>
    <property type="match status" value="1"/>
</dbReference>
<dbReference type="InterPro" id="IPR036282">
    <property type="entry name" value="Glutathione-S-Trfase_C_sf"/>
</dbReference>
<dbReference type="Gene3D" id="3.40.30.10">
    <property type="entry name" value="Glutaredoxin"/>
    <property type="match status" value="1"/>
</dbReference>
<dbReference type="GO" id="GO:0006559">
    <property type="term" value="P:L-phenylalanine catabolic process"/>
    <property type="evidence" value="ECO:0007669"/>
    <property type="project" value="TreeGrafter"/>
</dbReference>
<dbReference type="InterPro" id="IPR004045">
    <property type="entry name" value="Glutathione_S-Trfase_N"/>
</dbReference>
<evidence type="ECO:0000313" key="4">
    <source>
        <dbReference type="EMBL" id="KAG0257186.1"/>
    </source>
</evidence>
<dbReference type="SUPFAM" id="SSF52833">
    <property type="entry name" value="Thioredoxin-like"/>
    <property type="match status" value="1"/>
</dbReference>
<dbReference type="CDD" id="cd03191">
    <property type="entry name" value="GST_C_Zeta"/>
    <property type="match status" value="1"/>
</dbReference>
<evidence type="ECO:0000256" key="1">
    <source>
        <dbReference type="ARBA" id="ARBA00010007"/>
    </source>
</evidence>
<dbReference type="InterPro" id="IPR004046">
    <property type="entry name" value="GST_C"/>
</dbReference>
<dbReference type="Pfam" id="PF14497">
    <property type="entry name" value="GST_C_3"/>
    <property type="match status" value="1"/>
</dbReference>
<dbReference type="SUPFAM" id="SSF47616">
    <property type="entry name" value="GST C-terminal domain-like"/>
    <property type="match status" value="1"/>
</dbReference>
<dbReference type="GO" id="GO:0004364">
    <property type="term" value="F:glutathione transferase activity"/>
    <property type="evidence" value="ECO:0007669"/>
    <property type="project" value="TreeGrafter"/>
</dbReference>
<proteinExistence type="inferred from homology"/>
<dbReference type="CDD" id="cd03042">
    <property type="entry name" value="GST_N_Zeta"/>
    <property type="match status" value="1"/>
</dbReference>
<comment type="caution">
    <text evidence="4">The sequence shown here is derived from an EMBL/GenBank/DDBJ whole genome shotgun (WGS) entry which is preliminary data.</text>
</comment>
<dbReference type="GO" id="GO:0005739">
    <property type="term" value="C:mitochondrion"/>
    <property type="evidence" value="ECO:0007669"/>
    <property type="project" value="TreeGrafter"/>
</dbReference>
<dbReference type="InterPro" id="IPR040079">
    <property type="entry name" value="Glutathione_S-Trfase"/>
</dbReference>